<dbReference type="InterPro" id="IPR001878">
    <property type="entry name" value="Znf_CCHC"/>
</dbReference>
<accession>A0A5C7GUW8</accession>
<name>A0A5C7GUW8_9ROSI</name>
<feature type="domain" description="CCHC-type" evidence="3">
    <location>
        <begin position="536"/>
        <end position="552"/>
    </location>
</feature>
<dbReference type="OrthoDB" id="1749428at2759"/>
<protein>
    <recommendedName>
        <fullName evidence="3">CCHC-type domain-containing protein</fullName>
    </recommendedName>
</protein>
<comment type="caution">
    <text evidence="4">The sequence shown here is derived from an EMBL/GenBank/DDBJ whole genome shotgun (WGS) entry which is preliminary data.</text>
</comment>
<proteinExistence type="predicted"/>
<keyword evidence="1" id="KW-0863">Zinc-finger</keyword>
<reference evidence="5" key="1">
    <citation type="journal article" date="2019" name="Gigascience">
        <title>De novo genome assembly of the endangered Acer yangbiense, a plant species with extremely small populations endemic to Yunnan Province, China.</title>
        <authorList>
            <person name="Yang J."/>
            <person name="Wariss H.M."/>
            <person name="Tao L."/>
            <person name="Zhang R."/>
            <person name="Yun Q."/>
            <person name="Hollingsworth P."/>
            <person name="Dao Z."/>
            <person name="Luo G."/>
            <person name="Guo H."/>
            <person name="Ma Y."/>
            <person name="Sun W."/>
        </authorList>
    </citation>
    <scope>NUCLEOTIDE SEQUENCE [LARGE SCALE GENOMIC DNA]</scope>
    <source>
        <strain evidence="5">cv. Malutang</strain>
    </source>
</reference>
<dbReference type="GO" id="GO:0008270">
    <property type="term" value="F:zinc ion binding"/>
    <property type="evidence" value="ECO:0007669"/>
    <property type="project" value="UniProtKB-KW"/>
</dbReference>
<sequence>MGPEMACLGLVVLAMNCSLALWKNAYFPFGSNMDMSHGMFTNGTGHLDLNNEGHSRWHEVDTTQTDNEEYNPNDTYNNNEWPFHVSFEHGNVSTAAVMSDDNLVQLADDLLHSELINLQVRDIIGKEFIYVTDAEEFYKKYSYGMGFSMHKDRLCRDTHGLITIRRWVCSKEGHRSKKHVDKTDRVREPKWQTREGCRASLKINLDREKMLWGVTKFVTEHSHKLIGMKTSQVIDQLLDQCGSYAVVGHTRKDLQNWLNTIRRSASHNSDADSIISYMTAKSEMDPSFFFQYTILEDGSMVTDGDKAMSEAISSVMPSTVCRLCSWHLQRNVQMNVGRNLLMNHSNPSITTGKTCCRVYTRNTFAWVRDEIKSEAKLSIVNCVDDMESVMYTFKKFVGGDKTWNVSVIKAMNQHHIPETLIMKRWIMNAKDVSKVESSSTATTPNIMQIARYGALSLKCNKMSYYASMSTKGYKEANVAIDKLTIQMKGLLTLSSTAREENVHRTRIQSSVQVKDPDKATINGSMRQNKNSSGKARKCGKCGQPGHTKKTCRAHVNNNISAMASNGAARTRSILQPIAYTDLVQSCDSEYVVDSDGRCQAFAFQKTEVPMATFSNQLNDEVFSMTSSTPTMYMQQNS</sequence>
<dbReference type="InterPro" id="IPR004330">
    <property type="entry name" value="FAR1_DNA_bnd_dom"/>
</dbReference>
<keyword evidence="1" id="KW-0479">Metal-binding</keyword>
<dbReference type="PANTHER" id="PTHR47718">
    <property type="entry name" value="OS01G0519700 PROTEIN"/>
    <property type="match status" value="1"/>
</dbReference>
<dbReference type="GO" id="GO:0003676">
    <property type="term" value="F:nucleic acid binding"/>
    <property type="evidence" value="ECO:0007669"/>
    <property type="project" value="InterPro"/>
</dbReference>
<feature type="chain" id="PRO_5022874002" description="CCHC-type domain-containing protein" evidence="2">
    <location>
        <begin position="23"/>
        <end position="637"/>
    </location>
</feature>
<organism evidence="4 5">
    <name type="scientific">Acer yangbiense</name>
    <dbReference type="NCBI Taxonomy" id="1000413"/>
    <lineage>
        <taxon>Eukaryota</taxon>
        <taxon>Viridiplantae</taxon>
        <taxon>Streptophyta</taxon>
        <taxon>Embryophyta</taxon>
        <taxon>Tracheophyta</taxon>
        <taxon>Spermatophyta</taxon>
        <taxon>Magnoliopsida</taxon>
        <taxon>eudicotyledons</taxon>
        <taxon>Gunneridae</taxon>
        <taxon>Pentapetalae</taxon>
        <taxon>rosids</taxon>
        <taxon>malvids</taxon>
        <taxon>Sapindales</taxon>
        <taxon>Sapindaceae</taxon>
        <taxon>Hippocastanoideae</taxon>
        <taxon>Acereae</taxon>
        <taxon>Acer</taxon>
    </lineage>
</organism>
<feature type="signal peptide" evidence="2">
    <location>
        <begin position="1"/>
        <end position="22"/>
    </location>
</feature>
<evidence type="ECO:0000256" key="1">
    <source>
        <dbReference type="PROSITE-ProRule" id="PRU00047"/>
    </source>
</evidence>
<keyword evidence="5" id="KW-1185">Reference proteome</keyword>
<dbReference type="Pfam" id="PF03101">
    <property type="entry name" value="FAR1"/>
    <property type="match status" value="1"/>
</dbReference>
<gene>
    <name evidence="4" type="ORF">EZV62_024459</name>
</gene>
<dbReference type="PROSITE" id="PS50158">
    <property type="entry name" value="ZF_CCHC"/>
    <property type="match status" value="1"/>
</dbReference>
<keyword evidence="2" id="KW-0732">Signal</keyword>
<dbReference type="EMBL" id="VAHF01000012">
    <property type="protein sequence ID" value="TXG48584.1"/>
    <property type="molecule type" value="Genomic_DNA"/>
</dbReference>
<dbReference type="Proteomes" id="UP000323000">
    <property type="component" value="Chromosome 12"/>
</dbReference>
<dbReference type="SUPFAM" id="SSF57756">
    <property type="entry name" value="Retrovirus zinc finger-like domains"/>
    <property type="match status" value="1"/>
</dbReference>
<evidence type="ECO:0000313" key="4">
    <source>
        <dbReference type="EMBL" id="TXG48584.1"/>
    </source>
</evidence>
<keyword evidence="1" id="KW-0862">Zinc</keyword>
<dbReference type="InterPro" id="IPR036875">
    <property type="entry name" value="Znf_CCHC_sf"/>
</dbReference>
<evidence type="ECO:0000259" key="3">
    <source>
        <dbReference type="PROSITE" id="PS50158"/>
    </source>
</evidence>
<dbReference type="AlphaFoldDB" id="A0A5C7GUW8"/>
<evidence type="ECO:0000313" key="5">
    <source>
        <dbReference type="Proteomes" id="UP000323000"/>
    </source>
</evidence>
<evidence type="ECO:0000256" key="2">
    <source>
        <dbReference type="SAM" id="SignalP"/>
    </source>
</evidence>